<proteinExistence type="predicted"/>
<evidence type="ECO:0000313" key="1">
    <source>
        <dbReference type="EMBL" id="RGE46992.1"/>
    </source>
</evidence>
<dbReference type="Proteomes" id="UP000261948">
    <property type="component" value="Unassembled WGS sequence"/>
</dbReference>
<keyword evidence="2" id="KW-1185">Reference proteome</keyword>
<dbReference type="InterPro" id="IPR036388">
    <property type="entry name" value="WH-like_DNA-bd_sf"/>
</dbReference>
<sequence>MTRATDYTNAAQQRLLQLIDLLAGHELQGLAPTAIARALNCSGTVITRDLDNLRTAGWAERTPDQERWRLSPHVVQISLKHAAGIRAGQQNINDVVQRFSRT</sequence>
<dbReference type="InterPro" id="IPR036390">
    <property type="entry name" value="WH_DNA-bd_sf"/>
</dbReference>
<gene>
    <name evidence="1" type="ORF">DZC30_00880</name>
</gene>
<accession>A0A373FTW9</accession>
<dbReference type="OrthoDB" id="8593745at2"/>
<name>A0A373FTW9_COMTE</name>
<dbReference type="AlphaFoldDB" id="A0A373FTW9"/>
<dbReference type="SUPFAM" id="SSF46785">
    <property type="entry name" value="Winged helix' DNA-binding domain"/>
    <property type="match status" value="1"/>
</dbReference>
<protein>
    <submittedName>
        <fullName evidence="1">IclR family transcriptional regulator</fullName>
    </submittedName>
</protein>
<reference evidence="1 2" key="1">
    <citation type="submission" date="2018-08" db="EMBL/GenBank/DDBJ databases">
        <title>Comamonas testosteroni strain SWCO2.</title>
        <authorList>
            <person name="Jiang N."/>
            <person name="Zhang X.Z."/>
        </authorList>
    </citation>
    <scope>NUCLEOTIDE SEQUENCE [LARGE SCALE GENOMIC DNA]</scope>
    <source>
        <strain evidence="1 2">SWCO2</strain>
    </source>
</reference>
<dbReference type="Gene3D" id="1.10.10.10">
    <property type="entry name" value="Winged helix-like DNA-binding domain superfamily/Winged helix DNA-binding domain"/>
    <property type="match status" value="1"/>
</dbReference>
<comment type="caution">
    <text evidence="1">The sequence shown here is derived from an EMBL/GenBank/DDBJ whole genome shotgun (WGS) entry which is preliminary data.</text>
</comment>
<organism evidence="1 2">
    <name type="scientific">Comamonas testosteroni</name>
    <name type="common">Pseudomonas testosteroni</name>
    <dbReference type="NCBI Taxonomy" id="285"/>
    <lineage>
        <taxon>Bacteria</taxon>
        <taxon>Pseudomonadati</taxon>
        <taxon>Pseudomonadota</taxon>
        <taxon>Betaproteobacteria</taxon>
        <taxon>Burkholderiales</taxon>
        <taxon>Comamonadaceae</taxon>
        <taxon>Comamonas</taxon>
    </lineage>
</organism>
<evidence type="ECO:0000313" key="2">
    <source>
        <dbReference type="Proteomes" id="UP000261948"/>
    </source>
</evidence>
<dbReference type="EMBL" id="QURR01000001">
    <property type="protein sequence ID" value="RGE46992.1"/>
    <property type="molecule type" value="Genomic_DNA"/>
</dbReference>